<comment type="similarity">
    <text evidence="2">Belongs to the virb1 family.</text>
</comment>
<dbReference type="PANTHER" id="PTHR37423">
    <property type="entry name" value="SOLUBLE LYTIC MUREIN TRANSGLYCOSYLASE-RELATED"/>
    <property type="match status" value="1"/>
</dbReference>
<dbReference type="AlphaFoldDB" id="A0A3N1L406"/>
<dbReference type="Proteomes" id="UP000278222">
    <property type="component" value="Unassembled WGS sequence"/>
</dbReference>
<keyword evidence="3" id="KW-0732">Signal</keyword>
<comment type="caution">
    <text evidence="5">The sequence shown here is derived from an EMBL/GenBank/DDBJ whole genome shotgun (WGS) entry which is preliminary data.</text>
</comment>
<reference evidence="5 6" key="1">
    <citation type="submission" date="2018-11" db="EMBL/GenBank/DDBJ databases">
        <title>Genomic Encyclopedia of Type Strains, Phase IV (KMG-IV): sequencing the most valuable type-strain genomes for metagenomic binning, comparative biology and taxonomic classification.</title>
        <authorList>
            <person name="Goeker M."/>
        </authorList>
    </citation>
    <scope>NUCLEOTIDE SEQUENCE [LARGE SCALE GENOMIC DNA]</scope>
    <source>
        <strain evidence="5 6">DSM 5900</strain>
    </source>
</reference>
<dbReference type="CDD" id="cd13401">
    <property type="entry name" value="Slt70-like"/>
    <property type="match status" value="1"/>
</dbReference>
<dbReference type="SUPFAM" id="SSF53955">
    <property type="entry name" value="Lysozyme-like"/>
    <property type="match status" value="1"/>
</dbReference>
<proteinExistence type="inferred from homology"/>
<accession>A0A3N1L406</accession>
<comment type="similarity">
    <text evidence="1">Belongs to the transglycosylase Slt family.</text>
</comment>
<dbReference type="PANTHER" id="PTHR37423:SF2">
    <property type="entry name" value="MEMBRANE-BOUND LYTIC MUREIN TRANSGLYCOSYLASE C"/>
    <property type="match status" value="1"/>
</dbReference>
<sequence>MRDGSFAEAEKAASSIANEIVMGHLQAERLLHRDYRSSYRELFDWMKLYADLPSARTIHTLTMKRRGRNPAPPGVEAPVVDGMLDLFDSSALPEAGDAKPAVGMLDRPREERGRMSAVRQRVRQLLGKGDFEGAGKVLAAGEKRGLAEADRILVLGDIARFAFFAGRDERAVELVPLDGEGPVVARWFAGLSAWRLGRHEIARQHFEAVARAPDLSGWMTAAAAFWASRTHRALGAGDAMQAALRQAADHPTTFYGQLASRQLGNLAAYGEGTDRPEIEVDRLIGIPAMRRAIALVEVGEPALAIDELVALARAAPTAVADSVVAFARTAGLRRAVPRITAAIREAEGALFDDAMYPMPRWAPEGGFTVDRALMFAIIKQESNFRMHLVSPAGALGLMQIMPKTAAFIGPDSLRGRDLHDPGVNLAVGQRYIRHLLEQDPIRGNIIFTVAAYNGGIGRVTRWLSEIRHNDDPLLFMEAIPTAETRQFVERVVSAMWIYQRRLGDRTASLDAVAAGQWPVYGSGEDAQRPSIASTEGARVED</sequence>
<dbReference type="Gene3D" id="1.25.20.10">
    <property type="entry name" value="Bacterial muramidases"/>
    <property type="match status" value="1"/>
</dbReference>
<dbReference type="InterPro" id="IPR008258">
    <property type="entry name" value="Transglycosylase_SLT_dom_1"/>
</dbReference>
<dbReference type="Pfam" id="PF01464">
    <property type="entry name" value="SLT"/>
    <property type="match status" value="1"/>
</dbReference>
<protein>
    <submittedName>
        <fullName evidence="5">Soluble lytic murein transglycosylase-like protein</fullName>
    </submittedName>
</protein>
<evidence type="ECO:0000313" key="6">
    <source>
        <dbReference type="Proteomes" id="UP000278222"/>
    </source>
</evidence>
<evidence type="ECO:0000256" key="3">
    <source>
        <dbReference type="ARBA" id="ARBA00022729"/>
    </source>
</evidence>
<evidence type="ECO:0000259" key="4">
    <source>
        <dbReference type="Pfam" id="PF01464"/>
    </source>
</evidence>
<organism evidence="5 6">
    <name type="scientific">Stella humosa</name>
    <dbReference type="NCBI Taxonomy" id="94"/>
    <lineage>
        <taxon>Bacteria</taxon>
        <taxon>Pseudomonadati</taxon>
        <taxon>Pseudomonadota</taxon>
        <taxon>Alphaproteobacteria</taxon>
        <taxon>Rhodospirillales</taxon>
        <taxon>Stellaceae</taxon>
        <taxon>Stella</taxon>
    </lineage>
</organism>
<keyword evidence="6" id="KW-1185">Reference proteome</keyword>
<dbReference type="InterPro" id="IPR008939">
    <property type="entry name" value="Lytic_TGlycosylase_superhlx_U"/>
</dbReference>
<dbReference type="SUPFAM" id="SSF48435">
    <property type="entry name" value="Bacterial muramidases"/>
    <property type="match status" value="1"/>
</dbReference>
<gene>
    <name evidence="5" type="ORF">EDC65_3483</name>
</gene>
<evidence type="ECO:0000256" key="2">
    <source>
        <dbReference type="ARBA" id="ARBA00009387"/>
    </source>
</evidence>
<dbReference type="Gene3D" id="1.10.530.10">
    <property type="match status" value="1"/>
</dbReference>
<dbReference type="InterPro" id="IPR023346">
    <property type="entry name" value="Lysozyme-like_dom_sf"/>
</dbReference>
<dbReference type="GO" id="GO:0004553">
    <property type="term" value="F:hydrolase activity, hydrolyzing O-glycosyl compounds"/>
    <property type="evidence" value="ECO:0007669"/>
    <property type="project" value="InterPro"/>
</dbReference>
<dbReference type="GO" id="GO:0042597">
    <property type="term" value="C:periplasmic space"/>
    <property type="evidence" value="ECO:0007669"/>
    <property type="project" value="InterPro"/>
</dbReference>
<dbReference type="EMBL" id="RJKX01000015">
    <property type="protein sequence ID" value="ROP84135.1"/>
    <property type="molecule type" value="Genomic_DNA"/>
</dbReference>
<feature type="domain" description="Transglycosylase SLT" evidence="4">
    <location>
        <begin position="367"/>
        <end position="470"/>
    </location>
</feature>
<evidence type="ECO:0000313" key="5">
    <source>
        <dbReference type="EMBL" id="ROP84135.1"/>
    </source>
</evidence>
<name>A0A3N1L406_9PROT</name>
<evidence type="ECO:0000256" key="1">
    <source>
        <dbReference type="ARBA" id="ARBA00007734"/>
    </source>
</evidence>
<dbReference type="RefSeq" id="WP_170216558.1">
    <property type="nucleotide sequence ID" value="NZ_AP019700.1"/>
</dbReference>